<sequence length="111" mass="12339">MKRFNENSATQLVIDTCNNHIKTYGNVLYQPSGFVLNSDKVLDFNLIYSNFTSKLVKTVIDTFGTTDATLKFISRKSTSIMSKCGIIVGGCYIGEDTFTLTYGETSASFIY</sequence>
<dbReference type="EMBL" id="LR798242">
    <property type="protein sequence ID" value="CAB5214134.1"/>
    <property type="molecule type" value="Genomic_DNA"/>
</dbReference>
<name>A0A6J7WNF1_9CAUD</name>
<proteinExistence type="predicted"/>
<evidence type="ECO:0000313" key="1">
    <source>
        <dbReference type="EMBL" id="CAB5214134.1"/>
    </source>
</evidence>
<gene>
    <name evidence="1" type="ORF">UFOVP185_21</name>
</gene>
<organism evidence="1">
    <name type="scientific">uncultured Caudovirales phage</name>
    <dbReference type="NCBI Taxonomy" id="2100421"/>
    <lineage>
        <taxon>Viruses</taxon>
        <taxon>Duplodnaviria</taxon>
        <taxon>Heunggongvirae</taxon>
        <taxon>Uroviricota</taxon>
        <taxon>Caudoviricetes</taxon>
        <taxon>Peduoviridae</taxon>
        <taxon>Maltschvirus</taxon>
        <taxon>Maltschvirus maltsch</taxon>
    </lineage>
</organism>
<protein>
    <submittedName>
        <fullName evidence="1">Uncharacterized protein</fullName>
    </submittedName>
</protein>
<accession>A0A6J7WNF1</accession>
<reference evidence="1" key="1">
    <citation type="submission" date="2020-05" db="EMBL/GenBank/DDBJ databases">
        <authorList>
            <person name="Chiriac C."/>
            <person name="Salcher M."/>
            <person name="Ghai R."/>
            <person name="Kavagutti S V."/>
        </authorList>
    </citation>
    <scope>NUCLEOTIDE SEQUENCE</scope>
</reference>